<feature type="region of interest" description="Disordered" evidence="1">
    <location>
        <begin position="81"/>
        <end position="134"/>
    </location>
</feature>
<evidence type="ECO:0000313" key="3">
    <source>
        <dbReference type="Proteomes" id="UP000076532"/>
    </source>
</evidence>
<sequence length="157" mass="16744">MSRGLSDGCHVVDRTERLTRPAAARQPPAYSTLWVSPSVLQQRKAMVKYTTFWGLIPPMFTMVPSITTFVAGTTALRATCTAPNSVRTDPSADTGDDTEGPSVGEGQAVSSLDSSAMVAPIAPPSLPPPVRKAGRITKNAKLILARLKHSLSSRKRT</sequence>
<reference evidence="2 3" key="1">
    <citation type="journal article" date="2016" name="Mol. Biol. Evol.">
        <title>Comparative Genomics of Early-Diverging Mushroom-Forming Fungi Provides Insights into the Origins of Lignocellulose Decay Capabilities.</title>
        <authorList>
            <person name="Nagy L.G."/>
            <person name="Riley R."/>
            <person name="Tritt A."/>
            <person name="Adam C."/>
            <person name="Daum C."/>
            <person name="Floudas D."/>
            <person name="Sun H."/>
            <person name="Yadav J.S."/>
            <person name="Pangilinan J."/>
            <person name="Larsson K.H."/>
            <person name="Matsuura K."/>
            <person name="Barry K."/>
            <person name="Labutti K."/>
            <person name="Kuo R."/>
            <person name="Ohm R.A."/>
            <person name="Bhattacharya S.S."/>
            <person name="Shirouzu T."/>
            <person name="Yoshinaga Y."/>
            <person name="Martin F.M."/>
            <person name="Grigoriev I.V."/>
            <person name="Hibbett D.S."/>
        </authorList>
    </citation>
    <scope>NUCLEOTIDE SEQUENCE [LARGE SCALE GENOMIC DNA]</scope>
    <source>
        <strain evidence="2 3">CBS 109695</strain>
    </source>
</reference>
<organism evidence="2 3">
    <name type="scientific">Athelia psychrophila</name>
    <dbReference type="NCBI Taxonomy" id="1759441"/>
    <lineage>
        <taxon>Eukaryota</taxon>
        <taxon>Fungi</taxon>
        <taxon>Dikarya</taxon>
        <taxon>Basidiomycota</taxon>
        <taxon>Agaricomycotina</taxon>
        <taxon>Agaricomycetes</taxon>
        <taxon>Agaricomycetidae</taxon>
        <taxon>Atheliales</taxon>
        <taxon>Atheliaceae</taxon>
        <taxon>Athelia</taxon>
    </lineage>
</organism>
<dbReference type="AlphaFoldDB" id="A0A167WGY4"/>
<dbReference type="EMBL" id="KV417804">
    <property type="protein sequence ID" value="KZP06086.1"/>
    <property type="molecule type" value="Genomic_DNA"/>
</dbReference>
<name>A0A167WGY4_9AGAM</name>
<dbReference type="Proteomes" id="UP000076532">
    <property type="component" value="Unassembled WGS sequence"/>
</dbReference>
<keyword evidence="3" id="KW-1185">Reference proteome</keyword>
<gene>
    <name evidence="2" type="ORF">FIBSPDRAFT_966728</name>
</gene>
<accession>A0A167WGY4</accession>
<feature type="compositionally biased region" description="Pro residues" evidence="1">
    <location>
        <begin position="121"/>
        <end position="130"/>
    </location>
</feature>
<evidence type="ECO:0000313" key="2">
    <source>
        <dbReference type="EMBL" id="KZP06086.1"/>
    </source>
</evidence>
<protein>
    <submittedName>
        <fullName evidence="2">Uncharacterized protein</fullName>
    </submittedName>
</protein>
<proteinExistence type="predicted"/>
<evidence type="ECO:0000256" key="1">
    <source>
        <dbReference type="SAM" id="MobiDB-lite"/>
    </source>
</evidence>